<feature type="domain" description="N-acetyltransferase" evidence="3">
    <location>
        <begin position="72"/>
        <end position="225"/>
    </location>
</feature>
<accession>A0A147KHK8</accession>
<keyword evidence="2" id="KW-0012">Acyltransferase</keyword>
<evidence type="ECO:0000313" key="4">
    <source>
        <dbReference type="EMBL" id="KUP96792.1"/>
    </source>
</evidence>
<protein>
    <recommendedName>
        <fullName evidence="3">N-acetyltransferase domain-containing protein</fullName>
    </recommendedName>
</protein>
<dbReference type="InterPro" id="IPR016181">
    <property type="entry name" value="Acyl_CoA_acyltransferase"/>
</dbReference>
<sequence>MARDWPALEVVERSGWRLGYSHGVTKRANSAVAVDADADPDEPGRFYRERGLRPVVQVWPGQEEIDALLAERGYRVMAPCLVLVRALEQRPKPSAEVVVDRVPPAGWAEAVRGPGGPGPHEAAVEAQIMARRGMVHAVHAQGRARGCAALTGDLVGVYGMATRADSRRRGCATRVLDSLLAWAYDRGARRAYLLVVADNTAARTLYERAGFTEASRYHYRVADTG</sequence>
<dbReference type="InterPro" id="IPR056935">
    <property type="entry name" value="Rv0428c-like_C"/>
</dbReference>
<dbReference type="Pfam" id="PF24553">
    <property type="entry name" value="Rv0428c_C"/>
    <property type="match status" value="1"/>
</dbReference>
<dbReference type="InterPro" id="IPR050832">
    <property type="entry name" value="Bact_Acetyltransf"/>
</dbReference>
<dbReference type="InterPro" id="IPR000182">
    <property type="entry name" value="GNAT_dom"/>
</dbReference>
<evidence type="ECO:0000256" key="1">
    <source>
        <dbReference type="ARBA" id="ARBA00022679"/>
    </source>
</evidence>
<gene>
    <name evidence="4" type="ORF">AC529_10545</name>
</gene>
<comment type="caution">
    <text evidence="4">The sequence shown here is derived from an EMBL/GenBank/DDBJ whole genome shotgun (WGS) entry which is preliminary data.</text>
</comment>
<dbReference type="SUPFAM" id="SSF55729">
    <property type="entry name" value="Acyl-CoA N-acyltransferases (Nat)"/>
    <property type="match status" value="1"/>
</dbReference>
<dbReference type="EMBL" id="LGEM01000076">
    <property type="protein sequence ID" value="KUP96792.1"/>
    <property type="molecule type" value="Genomic_DNA"/>
</dbReference>
<keyword evidence="1" id="KW-0808">Transferase</keyword>
<organism evidence="4 5">
    <name type="scientific">Thermobifida cellulosilytica TB100</name>
    <dbReference type="NCBI Taxonomy" id="665004"/>
    <lineage>
        <taxon>Bacteria</taxon>
        <taxon>Bacillati</taxon>
        <taxon>Actinomycetota</taxon>
        <taxon>Actinomycetes</taxon>
        <taxon>Streptosporangiales</taxon>
        <taxon>Nocardiopsidaceae</taxon>
        <taxon>Thermobifida</taxon>
    </lineage>
</organism>
<evidence type="ECO:0000313" key="5">
    <source>
        <dbReference type="Proteomes" id="UP000074382"/>
    </source>
</evidence>
<name>A0A147KHK8_THECS</name>
<dbReference type="STRING" id="665004.AC529_10545"/>
<dbReference type="Proteomes" id="UP000074382">
    <property type="component" value="Unassembled WGS sequence"/>
</dbReference>
<evidence type="ECO:0000259" key="3">
    <source>
        <dbReference type="PROSITE" id="PS51186"/>
    </source>
</evidence>
<dbReference type="PROSITE" id="PS51186">
    <property type="entry name" value="GNAT"/>
    <property type="match status" value="1"/>
</dbReference>
<reference evidence="5" key="1">
    <citation type="journal article" date="2017" name="Acta Aliment.">
        <title>Plant polysaccharide degrading enzyme system of Thermpbifida cellulosilytica TB100 revealed by de novo genome project data.</title>
        <authorList>
            <person name="Toth A."/>
            <person name="Baka E."/>
            <person name="Luzics S."/>
            <person name="Bata-Vidacs I."/>
            <person name="Nagy I."/>
            <person name="Balint B."/>
            <person name="Herceg R."/>
            <person name="Olasz F."/>
            <person name="Wilk T."/>
            <person name="Nagy T."/>
            <person name="Kriszt B."/>
            <person name="Nagy I."/>
            <person name="Kukolya J."/>
        </authorList>
    </citation>
    <scope>NUCLEOTIDE SEQUENCE [LARGE SCALE GENOMIC DNA]</scope>
    <source>
        <strain evidence="5">TB100</strain>
    </source>
</reference>
<dbReference type="CDD" id="cd04301">
    <property type="entry name" value="NAT_SF"/>
    <property type="match status" value="1"/>
</dbReference>
<proteinExistence type="predicted"/>
<dbReference type="Gene3D" id="3.40.630.30">
    <property type="match status" value="1"/>
</dbReference>
<dbReference type="PATRIC" id="fig|665004.4.peg.3337"/>
<evidence type="ECO:0000256" key="2">
    <source>
        <dbReference type="ARBA" id="ARBA00023315"/>
    </source>
</evidence>
<dbReference type="PANTHER" id="PTHR43877">
    <property type="entry name" value="AMINOALKYLPHOSPHONATE N-ACETYLTRANSFERASE-RELATED-RELATED"/>
    <property type="match status" value="1"/>
</dbReference>
<keyword evidence="5" id="KW-1185">Reference proteome</keyword>
<dbReference type="AlphaFoldDB" id="A0A147KHK8"/>
<dbReference type="GO" id="GO:0016747">
    <property type="term" value="F:acyltransferase activity, transferring groups other than amino-acyl groups"/>
    <property type="evidence" value="ECO:0007669"/>
    <property type="project" value="InterPro"/>
</dbReference>